<feature type="compositionally biased region" description="Basic and acidic residues" evidence="1">
    <location>
        <begin position="7"/>
        <end position="19"/>
    </location>
</feature>
<reference evidence="3" key="1">
    <citation type="submission" date="2016-10" db="EMBL/GenBank/DDBJ databases">
        <authorList>
            <person name="Varghese N."/>
            <person name="Submissions S."/>
        </authorList>
    </citation>
    <scope>NUCLEOTIDE SEQUENCE [LARGE SCALE GENOMIC DNA]</scope>
    <source>
        <strain evidence="3">DSM 45460</strain>
    </source>
</reference>
<evidence type="ECO:0000313" key="3">
    <source>
        <dbReference type="Proteomes" id="UP000199213"/>
    </source>
</evidence>
<dbReference type="Proteomes" id="UP000199213">
    <property type="component" value="Unassembled WGS sequence"/>
</dbReference>
<proteinExistence type="predicted"/>
<dbReference type="RefSeq" id="WP_218120081.1">
    <property type="nucleotide sequence ID" value="NZ_FNFM01000006.1"/>
</dbReference>
<name>A0A1G9AJZ9_ACTMZ</name>
<evidence type="ECO:0000256" key="1">
    <source>
        <dbReference type="SAM" id="MobiDB-lite"/>
    </source>
</evidence>
<organism evidence="2 3">
    <name type="scientific">Actinopolyspora mzabensis</name>
    <dbReference type="NCBI Taxonomy" id="995066"/>
    <lineage>
        <taxon>Bacteria</taxon>
        <taxon>Bacillati</taxon>
        <taxon>Actinomycetota</taxon>
        <taxon>Actinomycetes</taxon>
        <taxon>Actinopolysporales</taxon>
        <taxon>Actinopolysporaceae</taxon>
        <taxon>Actinopolyspora</taxon>
    </lineage>
</organism>
<sequence length="212" mass="23535">MTRAQRTRHEAPAARRRSESPSPRRLPHPRRSPEPESGEYFEGKNPKTAKQEVKLAKQRYKAASKGEAGRITPGNARKVVGVARVIGPALAPYAAQAASAARETYERARARRLGVAVTEVDRFSGRGAALHARIAGDSTALRDLREREQQDRGETEVTRFVDSAQQRLSELASAVRAAERMPAGRRRSAHRAVRGELGRIEDDLLRRFRVEG</sequence>
<feature type="region of interest" description="Disordered" evidence="1">
    <location>
        <begin position="1"/>
        <end position="72"/>
    </location>
</feature>
<gene>
    <name evidence="2" type="ORF">SAMN04487820_10698</name>
</gene>
<keyword evidence="3" id="KW-1185">Reference proteome</keyword>
<protein>
    <submittedName>
        <fullName evidence="2">Uncharacterized protein</fullName>
    </submittedName>
</protein>
<feature type="compositionally biased region" description="Basic and acidic residues" evidence="1">
    <location>
        <begin position="41"/>
        <end position="55"/>
    </location>
</feature>
<dbReference type="InterPro" id="IPR045522">
    <property type="entry name" value="DUF6474"/>
</dbReference>
<dbReference type="AlphaFoldDB" id="A0A1G9AJZ9"/>
<evidence type="ECO:0000313" key="2">
    <source>
        <dbReference type="EMBL" id="SDK27679.1"/>
    </source>
</evidence>
<dbReference type="EMBL" id="FNFM01000006">
    <property type="protein sequence ID" value="SDK27679.1"/>
    <property type="molecule type" value="Genomic_DNA"/>
</dbReference>
<accession>A0A1G9AJZ9</accession>
<dbReference type="Pfam" id="PF20079">
    <property type="entry name" value="DUF6474"/>
    <property type="match status" value="1"/>
</dbReference>